<evidence type="ECO:0000313" key="3">
    <source>
        <dbReference type="Proteomes" id="UP000027946"/>
    </source>
</evidence>
<gene>
    <name evidence="2" type="ORF">CLIT_20c00680</name>
</gene>
<dbReference type="AlphaFoldDB" id="A0A069RCB2"/>
<accession>A0A069RCB2</accession>
<name>A0A069RCB2_PEPLI</name>
<keyword evidence="1" id="KW-0812">Transmembrane</keyword>
<keyword evidence="1" id="KW-1133">Transmembrane helix</keyword>
<organism evidence="2 3">
    <name type="scientific">Peptoclostridium litorale DSM 5388</name>
    <dbReference type="NCBI Taxonomy" id="1121324"/>
    <lineage>
        <taxon>Bacteria</taxon>
        <taxon>Bacillati</taxon>
        <taxon>Bacillota</taxon>
        <taxon>Clostridia</taxon>
        <taxon>Peptostreptococcales</taxon>
        <taxon>Peptoclostridiaceae</taxon>
        <taxon>Peptoclostridium</taxon>
    </lineage>
</organism>
<keyword evidence="1" id="KW-0472">Membrane</keyword>
<keyword evidence="3" id="KW-1185">Reference proteome</keyword>
<comment type="caution">
    <text evidence="2">The sequence shown here is derived from an EMBL/GenBank/DDBJ whole genome shotgun (WGS) entry which is preliminary data.</text>
</comment>
<reference evidence="2 3" key="1">
    <citation type="submission" date="2014-03" db="EMBL/GenBank/DDBJ databases">
        <title>Genome sequence of Clostridium litorale W6, DSM 5388.</title>
        <authorList>
            <person name="Poehlein A."/>
            <person name="Jagirdar A."/>
            <person name="Khonsari B."/>
            <person name="Chibani C.M."/>
            <person name="Gutierrez Gutierrez D.A."/>
            <person name="Davydova E."/>
            <person name="Alghaithi H.S."/>
            <person name="Nair K.P."/>
            <person name="Dhamotharan K."/>
            <person name="Chandran L."/>
            <person name="G W."/>
            <person name="Daniel R."/>
        </authorList>
    </citation>
    <scope>NUCLEOTIDE SEQUENCE [LARGE SCALE GENOMIC DNA]</scope>
    <source>
        <strain evidence="2 3">W6</strain>
    </source>
</reference>
<dbReference type="EMBL" id="JJMM01000020">
    <property type="protein sequence ID" value="KDR94423.1"/>
    <property type="molecule type" value="Genomic_DNA"/>
</dbReference>
<evidence type="ECO:0000256" key="1">
    <source>
        <dbReference type="SAM" id="Phobius"/>
    </source>
</evidence>
<protein>
    <submittedName>
        <fullName evidence="2">Uncharacterized protein</fullName>
    </submittedName>
</protein>
<proteinExistence type="predicted"/>
<feature type="transmembrane region" description="Helical" evidence="1">
    <location>
        <begin position="44"/>
        <end position="64"/>
    </location>
</feature>
<evidence type="ECO:0000313" key="2">
    <source>
        <dbReference type="EMBL" id="KDR94423.1"/>
    </source>
</evidence>
<dbReference type="Proteomes" id="UP000027946">
    <property type="component" value="Unassembled WGS sequence"/>
</dbReference>
<sequence>MFEYDNLIDLDKKRSIRNFKKSKHKKAAVTSICTKSRRFPSECLFIPIVIVCFVATLSIFFTIAR</sequence>